<dbReference type="PANTHER" id="PTHR39244:SF5">
    <property type="entry name" value="NATTERIN-3-LIKE"/>
    <property type="match status" value="1"/>
</dbReference>
<dbReference type="Ensembl" id="ENSHCOT00000018672.1">
    <property type="protein sequence ID" value="ENSHCOP00000024953.1"/>
    <property type="gene ID" value="ENSHCOG00000014715.1"/>
</dbReference>
<proteinExistence type="predicted"/>
<evidence type="ECO:0000313" key="2">
    <source>
        <dbReference type="Ensembl" id="ENSHCOP00000024953.1"/>
    </source>
</evidence>
<organism evidence="2 3">
    <name type="scientific">Hippocampus comes</name>
    <name type="common">Tiger tail seahorse</name>
    <dbReference type="NCBI Taxonomy" id="109280"/>
    <lineage>
        <taxon>Eukaryota</taxon>
        <taxon>Metazoa</taxon>
        <taxon>Chordata</taxon>
        <taxon>Craniata</taxon>
        <taxon>Vertebrata</taxon>
        <taxon>Euteleostomi</taxon>
        <taxon>Actinopterygii</taxon>
        <taxon>Neopterygii</taxon>
        <taxon>Teleostei</taxon>
        <taxon>Neoteleostei</taxon>
        <taxon>Acanthomorphata</taxon>
        <taxon>Syngnathiaria</taxon>
        <taxon>Syngnathiformes</taxon>
        <taxon>Syngnathoidei</taxon>
        <taxon>Syngnathidae</taxon>
        <taxon>Hippocampus</taxon>
    </lineage>
</organism>
<dbReference type="CDD" id="cd20220">
    <property type="entry name" value="PFM_natterin-3-like"/>
    <property type="match status" value="1"/>
</dbReference>
<accession>A0A3Q2ZFB1</accession>
<name>A0A3Q2ZFB1_HIPCM</name>
<sequence>MTPSTSFVALVVAIHSRRVISMPSCPVEDRNKMAKLWIPLVLLALLQRTRAGPNDCDQQPSSGSSFLKYSICSLQRASSWVDSKVTEVVDIALPPPVLDASLGNRRPEHVPRKSAPRPPSHFFRKAQGDPPADFGKTSLEWKRWGGSLPDGAVSIHNSYFNRVDYICKVGCHSGYYDSTLDIAACAFTSDGSGYSSTQFEVLVNKDDFEILEWKEGYGGSVTHNSVKICANNDIYIGKNKYGLGEVKVSEKVFNLPWGGSRYWYSSYMVLETMRDVKREHLMDVQYKMAAAKSIENPPEVLNRNSISNGQCESATHVVTLSKSVTSTQKWEINFALTVGVGTTIETGIPFIAQGKIDLRASFTYRLNKEDTRSETTTHSLTLETTVPASHSCVIKMEGKKYSLDVPYTARLKRTYRNGETTWTTVTGTFKGVQISEVQADMERCRRLPNVRPC</sequence>
<protein>
    <submittedName>
        <fullName evidence="2">Natterin-3-like</fullName>
    </submittedName>
</protein>
<dbReference type="PANTHER" id="PTHR39244">
    <property type="entry name" value="NATTERIN-4"/>
    <property type="match status" value="1"/>
</dbReference>
<dbReference type="GeneTree" id="ENSGT00400000024875"/>
<feature type="region of interest" description="Disordered" evidence="1">
    <location>
        <begin position="102"/>
        <end position="127"/>
    </location>
</feature>
<dbReference type="InterPro" id="IPR053237">
    <property type="entry name" value="Natterin_C"/>
</dbReference>
<dbReference type="Proteomes" id="UP000264820">
    <property type="component" value="Unplaced"/>
</dbReference>
<dbReference type="AlphaFoldDB" id="A0A3Q2ZFB1"/>
<dbReference type="SUPFAM" id="SSF56973">
    <property type="entry name" value="Aerolisin/ETX pore-forming domain"/>
    <property type="match status" value="1"/>
</dbReference>
<evidence type="ECO:0000256" key="1">
    <source>
        <dbReference type="SAM" id="MobiDB-lite"/>
    </source>
</evidence>
<reference evidence="2" key="1">
    <citation type="submission" date="2025-08" db="UniProtKB">
        <authorList>
            <consortium name="Ensembl"/>
        </authorList>
    </citation>
    <scope>IDENTIFICATION</scope>
</reference>
<dbReference type="Gene3D" id="2.170.15.10">
    <property type="entry name" value="Proaerolysin, chain A, domain 3"/>
    <property type="match status" value="1"/>
</dbReference>
<evidence type="ECO:0000313" key="3">
    <source>
        <dbReference type="Proteomes" id="UP000264820"/>
    </source>
</evidence>
<reference evidence="2" key="2">
    <citation type="submission" date="2025-09" db="UniProtKB">
        <authorList>
            <consortium name="Ensembl"/>
        </authorList>
    </citation>
    <scope>IDENTIFICATION</scope>
</reference>
<keyword evidence="3" id="KW-1185">Reference proteome</keyword>